<keyword evidence="5" id="KW-0539">Nucleus</keyword>
<accession>A0AAV0QF77</accession>
<protein>
    <recommendedName>
        <fullName evidence="7">MBD domain-containing protein</fullName>
    </recommendedName>
</protein>
<dbReference type="AlphaFoldDB" id="A0AAV0QF77"/>
<comment type="caution">
    <text evidence="8">The sequence shown here is derived from an EMBL/GenBank/DDBJ whole genome shotgun (WGS) entry which is preliminary data.</text>
</comment>
<sequence>MANSAEKKEETNTLVQDEGFSVELPAPSGWKKMFFPKKKSEISFIAPTGEEITGRRQLEQYLKAHPGGPAASDFDWGTGETPRRSARISEKVKATPSPQKEPPKKRGKRSSSGAKKETKDAGTGNEATEEAKDTNMEEAEGTGKDDTEAENKENAVKENLEEGEEKAQDPDAKMDAADGAPPQKEADVAEDQQKGISDAVAENESEKKTDAEAETTQEKEEQPQVEAAATIAEEKKTEVEGVEKQEETNKGEPAPEGESTKDKEATAANGTAEKLDETTTSQPTEKVEGASVENGSHAATATATATAT</sequence>
<dbReference type="InterPro" id="IPR001739">
    <property type="entry name" value="Methyl_CpG_DNA-bd"/>
</dbReference>
<dbReference type="InterPro" id="IPR016177">
    <property type="entry name" value="DNA-bd_dom_sf"/>
</dbReference>
<dbReference type="EMBL" id="CAMGYJ010000009">
    <property type="protein sequence ID" value="CAI0542857.1"/>
    <property type="molecule type" value="Genomic_DNA"/>
</dbReference>
<name>A0AAV0QF77_9ROSI</name>
<feature type="compositionally biased region" description="Basic and acidic residues" evidence="6">
    <location>
        <begin position="232"/>
        <end position="250"/>
    </location>
</feature>
<dbReference type="SUPFAM" id="SSF54171">
    <property type="entry name" value="DNA-binding domain"/>
    <property type="match status" value="1"/>
</dbReference>
<feature type="compositionally biased region" description="Basic and acidic residues" evidence="6">
    <location>
        <begin position="204"/>
        <end position="222"/>
    </location>
</feature>
<dbReference type="PROSITE" id="PS50982">
    <property type="entry name" value="MBD"/>
    <property type="match status" value="1"/>
</dbReference>
<dbReference type="Proteomes" id="UP001154282">
    <property type="component" value="Unassembled WGS sequence"/>
</dbReference>
<evidence type="ECO:0000259" key="7">
    <source>
        <dbReference type="PROSITE" id="PS50982"/>
    </source>
</evidence>
<evidence type="ECO:0000313" key="9">
    <source>
        <dbReference type="Proteomes" id="UP001154282"/>
    </source>
</evidence>
<reference evidence="8" key="1">
    <citation type="submission" date="2022-08" db="EMBL/GenBank/DDBJ databases">
        <authorList>
            <person name="Gutierrez-Valencia J."/>
        </authorList>
    </citation>
    <scope>NUCLEOTIDE SEQUENCE</scope>
</reference>
<evidence type="ECO:0000256" key="3">
    <source>
        <dbReference type="ARBA" id="ARBA00023125"/>
    </source>
</evidence>
<keyword evidence="2" id="KW-0805">Transcription regulation</keyword>
<evidence type="ECO:0000256" key="1">
    <source>
        <dbReference type="ARBA" id="ARBA00004123"/>
    </source>
</evidence>
<dbReference type="PANTHER" id="PTHR33729:SF6">
    <property type="entry name" value="METHYL-CPG-BINDING DOMAIN-CONTAINING PROTEIN 11"/>
    <property type="match status" value="1"/>
</dbReference>
<keyword evidence="4" id="KW-0804">Transcription</keyword>
<dbReference type="PANTHER" id="PTHR33729">
    <property type="entry name" value="METHYL-CPG BINDING DOMAIN CONTAINING PROTEIN, EXPRESSED"/>
    <property type="match status" value="1"/>
</dbReference>
<comment type="subcellular location">
    <subcellularLocation>
        <location evidence="1">Nucleus</location>
    </subcellularLocation>
</comment>
<evidence type="ECO:0000256" key="2">
    <source>
        <dbReference type="ARBA" id="ARBA00023015"/>
    </source>
</evidence>
<feature type="compositionally biased region" description="Basic and acidic residues" evidence="6">
    <location>
        <begin position="184"/>
        <end position="193"/>
    </location>
</feature>
<keyword evidence="3" id="KW-0238">DNA-binding</keyword>
<evidence type="ECO:0000313" key="8">
    <source>
        <dbReference type="EMBL" id="CAI0542857.1"/>
    </source>
</evidence>
<feature type="compositionally biased region" description="Low complexity" evidence="6">
    <location>
        <begin position="298"/>
        <end position="308"/>
    </location>
</feature>
<feature type="region of interest" description="Disordered" evidence="6">
    <location>
        <begin position="1"/>
        <end position="31"/>
    </location>
</feature>
<dbReference type="Pfam" id="PF01429">
    <property type="entry name" value="MBD"/>
    <property type="match status" value="1"/>
</dbReference>
<feature type="compositionally biased region" description="Basic and acidic residues" evidence="6">
    <location>
        <begin position="81"/>
        <end position="93"/>
    </location>
</feature>
<feature type="domain" description="MBD" evidence="7">
    <location>
        <begin position="16"/>
        <end position="81"/>
    </location>
</feature>
<proteinExistence type="predicted"/>
<keyword evidence="9" id="KW-1185">Reference proteome</keyword>
<feature type="region of interest" description="Disordered" evidence="6">
    <location>
        <begin position="61"/>
        <end position="308"/>
    </location>
</feature>
<dbReference type="GO" id="GO:0003677">
    <property type="term" value="F:DNA binding"/>
    <property type="evidence" value="ECO:0007669"/>
    <property type="project" value="UniProtKB-KW"/>
</dbReference>
<organism evidence="8 9">
    <name type="scientific">Linum tenue</name>
    <dbReference type="NCBI Taxonomy" id="586396"/>
    <lineage>
        <taxon>Eukaryota</taxon>
        <taxon>Viridiplantae</taxon>
        <taxon>Streptophyta</taxon>
        <taxon>Embryophyta</taxon>
        <taxon>Tracheophyta</taxon>
        <taxon>Spermatophyta</taxon>
        <taxon>Magnoliopsida</taxon>
        <taxon>eudicotyledons</taxon>
        <taxon>Gunneridae</taxon>
        <taxon>Pentapetalae</taxon>
        <taxon>rosids</taxon>
        <taxon>fabids</taxon>
        <taxon>Malpighiales</taxon>
        <taxon>Linaceae</taxon>
        <taxon>Linum</taxon>
    </lineage>
</organism>
<dbReference type="GO" id="GO:0005634">
    <property type="term" value="C:nucleus"/>
    <property type="evidence" value="ECO:0007669"/>
    <property type="project" value="UniProtKB-SubCell"/>
</dbReference>
<evidence type="ECO:0000256" key="4">
    <source>
        <dbReference type="ARBA" id="ARBA00023163"/>
    </source>
</evidence>
<evidence type="ECO:0000256" key="5">
    <source>
        <dbReference type="ARBA" id="ARBA00023242"/>
    </source>
</evidence>
<evidence type="ECO:0000256" key="6">
    <source>
        <dbReference type="SAM" id="MobiDB-lite"/>
    </source>
</evidence>
<dbReference type="InterPro" id="IPR039622">
    <property type="entry name" value="MBD10/11"/>
</dbReference>
<feature type="compositionally biased region" description="Basic and acidic residues" evidence="6">
    <location>
        <begin position="1"/>
        <end position="11"/>
    </location>
</feature>
<gene>
    <name evidence="8" type="ORF">LITE_LOCUS42639</name>
</gene>
<feature type="compositionally biased region" description="Basic and acidic residues" evidence="6">
    <location>
        <begin position="129"/>
        <end position="176"/>
    </location>
</feature>
<dbReference type="Gene3D" id="3.30.890.10">
    <property type="entry name" value="Methyl-cpg-binding Protein 2, Chain A"/>
    <property type="match status" value="1"/>
</dbReference>